<evidence type="ECO:0000256" key="1">
    <source>
        <dbReference type="ARBA" id="ARBA00000085"/>
    </source>
</evidence>
<comment type="function">
    <text evidence="13">Involved in the transmission of sensory signals from the chemoreceptors to the flagellar motors. CheA is autophosphorylated; it can transfer its phosphate group to either CheB or CheY.</text>
</comment>
<keyword evidence="6" id="KW-0145">Chemotaxis</keyword>
<dbReference type="SMART" id="SM00260">
    <property type="entry name" value="CheW"/>
    <property type="match status" value="1"/>
</dbReference>
<dbReference type="SUPFAM" id="SSF55874">
    <property type="entry name" value="ATPase domain of HSP90 chaperone/DNA topoisomerase II/histidine kinase"/>
    <property type="match status" value="1"/>
</dbReference>
<evidence type="ECO:0000256" key="6">
    <source>
        <dbReference type="ARBA" id="ARBA00022500"/>
    </source>
</evidence>
<dbReference type="PROSITE" id="PS50851">
    <property type="entry name" value="CHEW"/>
    <property type="match status" value="1"/>
</dbReference>
<dbReference type="InterPro" id="IPR036641">
    <property type="entry name" value="HPT_dom_sf"/>
</dbReference>
<evidence type="ECO:0000256" key="7">
    <source>
        <dbReference type="ARBA" id="ARBA00022553"/>
    </source>
</evidence>
<evidence type="ECO:0000256" key="10">
    <source>
        <dbReference type="ARBA" id="ARBA00022777"/>
    </source>
</evidence>
<dbReference type="InterPro" id="IPR037052">
    <property type="entry name" value="CheA-like_P2_sf"/>
</dbReference>
<dbReference type="InterPro" id="IPR004358">
    <property type="entry name" value="Sig_transdc_His_kin-like_C"/>
</dbReference>
<dbReference type="GO" id="GO:0000155">
    <property type="term" value="F:phosphorelay sensor kinase activity"/>
    <property type="evidence" value="ECO:0007669"/>
    <property type="project" value="InterPro"/>
</dbReference>
<name>A0AAX0B787_CLOBE</name>
<organism evidence="18 19">
    <name type="scientific">Clostridium beijerinckii</name>
    <name type="common">Clostridium MP</name>
    <dbReference type="NCBI Taxonomy" id="1520"/>
    <lineage>
        <taxon>Bacteria</taxon>
        <taxon>Bacillati</taxon>
        <taxon>Bacillota</taxon>
        <taxon>Clostridia</taxon>
        <taxon>Eubacteriales</taxon>
        <taxon>Clostridiaceae</taxon>
        <taxon>Clostridium</taxon>
    </lineage>
</organism>
<keyword evidence="10 18" id="KW-0418">Kinase</keyword>
<keyword evidence="9" id="KW-0547">Nucleotide-binding</keyword>
<dbReference type="SUPFAM" id="SSF50341">
    <property type="entry name" value="CheW-like"/>
    <property type="match status" value="1"/>
</dbReference>
<dbReference type="Pfam" id="PF01627">
    <property type="entry name" value="Hpt"/>
    <property type="match status" value="1"/>
</dbReference>
<evidence type="ECO:0000256" key="8">
    <source>
        <dbReference type="ARBA" id="ARBA00022679"/>
    </source>
</evidence>
<dbReference type="InterPro" id="IPR036890">
    <property type="entry name" value="HATPase_C_sf"/>
</dbReference>
<dbReference type="GO" id="GO:0005524">
    <property type="term" value="F:ATP binding"/>
    <property type="evidence" value="ECO:0007669"/>
    <property type="project" value="UniProtKB-KW"/>
</dbReference>
<dbReference type="SUPFAM" id="SSF47384">
    <property type="entry name" value="Homodimeric domain of signal transducing histidine kinase"/>
    <property type="match status" value="1"/>
</dbReference>
<dbReference type="EC" id="2.7.13.3" evidence="3"/>
<evidence type="ECO:0000256" key="13">
    <source>
        <dbReference type="ARBA" id="ARBA00035100"/>
    </source>
</evidence>
<dbReference type="AlphaFoldDB" id="A0AAX0B787"/>
<dbReference type="Gene3D" id="1.20.120.160">
    <property type="entry name" value="HPT domain"/>
    <property type="match status" value="1"/>
</dbReference>
<dbReference type="SMART" id="SM01231">
    <property type="entry name" value="H-kinase_dim"/>
    <property type="match status" value="1"/>
</dbReference>
<comment type="subcellular location">
    <subcellularLocation>
        <location evidence="2">Cytoplasm</location>
    </subcellularLocation>
</comment>
<dbReference type="Gene3D" id="3.30.70.1110">
    <property type="entry name" value="Histidine kinase CheA-like, P2 response regulator-binding domain"/>
    <property type="match status" value="1"/>
</dbReference>
<dbReference type="PROSITE" id="PS50109">
    <property type="entry name" value="HIS_KIN"/>
    <property type="match status" value="1"/>
</dbReference>
<accession>A0AAX0B787</accession>
<dbReference type="SUPFAM" id="SSF55052">
    <property type="entry name" value="CheY-binding domain of CheA"/>
    <property type="match status" value="1"/>
</dbReference>
<dbReference type="CDD" id="cd16916">
    <property type="entry name" value="HATPase_CheA-like"/>
    <property type="match status" value="1"/>
</dbReference>
<dbReference type="PRINTS" id="PR00344">
    <property type="entry name" value="BCTRLSENSOR"/>
</dbReference>
<dbReference type="Gene3D" id="2.30.30.40">
    <property type="entry name" value="SH3 Domains"/>
    <property type="match status" value="1"/>
</dbReference>
<dbReference type="InterPro" id="IPR035891">
    <property type="entry name" value="CheY-binding_CheA"/>
</dbReference>
<gene>
    <name evidence="18" type="ORF">B0H41_004383</name>
</gene>
<dbReference type="Pfam" id="PF07194">
    <property type="entry name" value="P2"/>
    <property type="match status" value="1"/>
</dbReference>
<dbReference type="PANTHER" id="PTHR43395:SF10">
    <property type="entry name" value="CHEMOTAXIS PROTEIN CHEA"/>
    <property type="match status" value="1"/>
</dbReference>
<evidence type="ECO:0000256" key="9">
    <source>
        <dbReference type="ARBA" id="ARBA00022741"/>
    </source>
</evidence>
<reference evidence="18" key="2">
    <citation type="journal article" date="2022" name="Nat. Biotechnol.">
        <title>Carbon-negative production of acetone and isopropanol by gas fermentation at industrial pilot scale.</title>
        <authorList>
            <person name="Liew F.E."/>
            <person name="Nogle R."/>
            <person name="Abdalla T."/>
            <person name="Rasor B.J."/>
            <person name="Canter C."/>
            <person name="Jensen R.O."/>
            <person name="Wang L."/>
            <person name="Strutz J."/>
            <person name="Chirania P."/>
            <person name="De Tissera S."/>
            <person name="Mueller A.P."/>
            <person name="Ruan Z."/>
            <person name="Gao A."/>
            <person name="Tran L."/>
            <person name="Engle N.L."/>
            <person name="Bromley J.C."/>
            <person name="Daniell J."/>
            <person name="Conrado R."/>
            <person name="Tschaplinski T.J."/>
            <person name="Giannone R.J."/>
            <person name="Hettich R.L."/>
            <person name="Karim A.S."/>
            <person name="Simpson S.D."/>
            <person name="Brown S.D."/>
            <person name="Leang C."/>
            <person name="Jewett M.C."/>
            <person name="Kopke M."/>
        </authorList>
    </citation>
    <scope>NUCLEOTIDE SEQUENCE</scope>
    <source>
        <strain evidence="18">DJ080</strain>
    </source>
</reference>
<sequence>MSESFINESMLDMYIFETTQLIEQLEQLVIDGEKENGFSNSIDEIFRIMHTVKGSSAMMLFNNISGLSHSVEDLFYYLRENKPDEVDNNILSDIVLDSIDFIKGEISKIQQGNTPDGDCANKITSIKEFLNKLKGIKTIDSDTAPNENNFEQQKFFITSGKSKRDVSNQKYKVKIQFSEDCGMENIRCFGILHKLSEVAEIICSSPENIIDDDEKACEEIRKNGFKIFFSSDLNLEDVKTILNETVFLSALDIRLVGEEDDDEFLDNKEVIEEVAIEKECSKKEEEKKNIAEENKSEKISSHQGFISLSVAKADRLMDLIGELVISESMVTQNPDLIGLEIDNFQKSARQLRKIIAEMQDTVMSIRMVPLSATFQKMNRIVRDMSKKMDKEVKLTIIGEETEVDKNIIEHISDPLMHLVRNSIDHGIETVEERIDKGKQQVGNLVLEAKNAGSDVLIMVKDDGKGLNEEKILEKARKNGLLTKDESEMSKKEIFNLIFLPGFSTKEAVSEFSGRGVGMDVVVKNIEKIGGTVSIDSVLEFGTSITIKIPLTLAIIDGMNVRVGNSRYTLPTSSIKEFFRPKESDIIKDPDNNEMIMVRGQCYPILRLNEHFSIRTDTDKLSDGILIMIEQDEKWVCILVDELLGQQQVVVKALPNYIKNIRNIKDLAGCTLLGDGNISLIIDMDGLMTTV</sequence>
<keyword evidence="8 18" id="KW-0808">Transferase</keyword>
<feature type="domain" description="HPt" evidence="17">
    <location>
        <begin position="3"/>
        <end position="109"/>
    </location>
</feature>
<dbReference type="Pfam" id="PF02895">
    <property type="entry name" value="H-kinase_dim"/>
    <property type="match status" value="1"/>
</dbReference>
<dbReference type="Pfam" id="PF02518">
    <property type="entry name" value="HATPase_c"/>
    <property type="match status" value="1"/>
</dbReference>
<dbReference type="InterPro" id="IPR010808">
    <property type="entry name" value="CheA_P2-bd"/>
</dbReference>
<dbReference type="RefSeq" id="WP_077842009.1">
    <property type="nucleotide sequence ID" value="NZ_CP107022.1"/>
</dbReference>
<dbReference type="InterPro" id="IPR036061">
    <property type="entry name" value="CheW-like_dom_sf"/>
</dbReference>
<evidence type="ECO:0000313" key="18">
    <source>
        <dbReference type="EMBL" id="NRT90704.1"/>
    </source>
</evidence>
<dbReference type="InterPro" id="IPR005467">
    <property type="entry name" value="His_kinase_dom"/>
</dbReference>
<evidence type="ECO:0000256" key="12">
    <source>
        <dbReference type="ARBA" id="ARBA00023012"/>
    </source>
</evidence>
<feature type="modified residue" description="Phosphohistidine" evidence="14">
    <location>
        <position position="50"/>
    </location>
</feature>
<comment type="caution">
    <text evidence="18">The sequence shown here is derived from an EMBL/GenBank/DDBJ whole genome shotgun (WGS) entry which is preliminary data.</text>
</comment>
<evidence type="ECO:0000259" key="17">
    <source>
        <dbReference type="PROSITE" id="PS50894"/>
    </source>
</evidence>
<dbReference type="PANTHER" id="PTHR43395">
    <property type="entry name" value="SENSOR HISTIDINE KINASE CHEA"/>
    <property type="match status" value="1"/>
</dbReference>
<evidence type="ECO:0000256" key="11">
    <source>
        <dbReference type="ARBA" id="ARBA00022840"/>
    </source>
</evidence>
<dbReference type="InterPro" id="IPR004105">
    <property type="entry name" value="CheA-like_dim"/>
</dbReference>
<dbReference type="SMART" id="SM00073">
    <property type="entry name" value="HPT"/>
    <property type="match status" value="1"/>
</dbReference>
<dbReference type="GO" id="GO:0006935">
    <property type="term" value="P:chemotaxis"/>
    <property type="evidence" value="ECO:0007669"/>
    <property type="project" value="UniProtKB-KW"/>
</dbReference>
<dbReference type="InterPro" id="IPR002545">
    <property type="entry name" value="CheW-lke_dom"/>
</dbReference>
<dbReference type="InterPro" id="IPR008207">
    <property type="entry name" value="Sig_transdc_His_kin_Hpt_dom"/>
</dbReference>
<evidence type="ECO:0000259" key="15">
    <source>
        <dbReference type="PROSITE" id="PS50109"/>
    </source>
</evidence>
<keyword evidence="11" id="KW-0067">ATP-binding</keyword>
<dbReference type="GO" id="GO:0005737">
    <property type="term" value="C:cytoplasm"/>
    <property type="evidence" value="ECO:0007669"/>
    <property type="project" value="UniProtKB-SubCell"/>
</dbReference>
<keyword evidence="7 14" id="KW-0597">Phosphoprotein</keyword>
<evidence type="ECO:0000256" key="14">
    <source>
        <dbReference type="PROSITE-ProRule" id="PRU00110"/>
    </source>
</evidence>
<evidence type="ECO:0000256" key="4">
    <source>
        <dbReference type="ARBA" id="ARBA00021495"/>
    </source>
</evidence>
<feature type="domain" description="CheW-like" evidence="16">
    <location>
        <begin position="554"/>
        <end position="690"/>
    </location>
</feature>
<evidence type="ECO:0000256" key="5">
    <source>
        <dbReference type="ARBA" id="ARBA00022490"/>
    </source>
</evidence>
<keyword evidence="5" id="KW-0963">Cytoplasm</keyword>
<evidence type="ECO:0000313" key="19">
    <source>
        <dbReference type="Proteomes" id="UP001193748"/>
    </source>
</evidence>
<dbReference type="CDD" id="cd00088">
    <property type="entry name" value="HPT"/>
    <property type="match status" value="1"/>
</dbReference>
<proteinExistence type="predicted"/>
<comment type="catalytic activity">
    <reaction evidence="1">
        <text>ATP + protein L-histidine = ADP + protein N-phospho-L-histidine.</text>
        <dbReference type="EC" id="2.7.13.3"/>
    </reaction>
</comment>
<evidence type="ECO:0000256" key="2">
    <source>
        <dbReference type="ARBA" id="ARBA00004496"/>
    </source>
</evidence>
<feature type="domain" description="Histidine kinase" evidence="15">
    <location>
        <begin position="347"/>
        <end position="552"/>
    </location>
</feature>
<dbReference type="SUPFAM" id="SSF47226">
    <property type="entry name" value="Histidine-containing phosphotransfer domain, HPT domain"/>
    <property type="match status" value="1"/>
</dbReference>
<dbReference type="Pfam" id="PF01584">
    <property type="entry name" value="CheW"/>
    <property type="match status" value="1"/>
</dbReference>
<dbReference type="InterPro" id="IPR051315">
    <property type="entry name" value="Bact_Chemotaxis_CheA"/>
</dbReference>
<evidence type="ECO:0000259" key="16">
    <source>
        <dbReference type="PROSITE" id="PS50851"/>
    </source>
</evidence>
<dbReference type="InterPro" id="IPR003594">
    <property type="entry name" value="HATPase_dom"/>
</dbReference>
<dbReference type="Proteomes" id="UP001193748">
    <property type="component" value="Unassembled WGS sequence"/>
</dbReference>
<dbReference type="InterPro" id="IPR037006">
    <property type="entry name" value="CheA-like_homodim_sf"/>
</dbReference>
<protein>
    <recommendedName>
        <fullName evidence="4">Chemotaxis protein CheA</fullName>
        <ecNumber evidence="3">2.7.13.3</ecNumber>
    </recommendedName>
</protein>
<dbReference type="InterPro" id="IPR036097">
    <property type="entry name" value="HisK_dim/P_sf"/>
</dbReference>
<evidence type="ECO:0000256" key="3">
    <source>
        <dbReference type="ARBA" id="ARBA00012438"/>
    </source>
</evidence>
<dbReference type="EMBL" id="JABSWW010000001">
    <property type="protein sequence ID" value="NRT90704.1"/>
    <property type="molecule type" value="Genomic_DNA"/>
</dbReference>
<dbReference type="FunFam" id="3.30.565.10:FF:000016">
    <property type="entry name" value="Chemotaxis protein CheA, putative"/>
    <property type="match status" value="1"/>
</dbReference>
<dbReference type="Gene3D" id="3.30.565.10">
    <property type="entry name" value="Histidine kinase-like ATPase, C-terminal domain"/>
    <property type="match status" value="1"/>
</dbReference>
<dbReference type="Gene3D" id="1.10.287.560">
    <property type="entry name" value="Histidine kinase CheA-like, homodimeric domain"/>
    <property type="match status" value="1"/>
</dbReference>
<reference evidence="18" key="1">
    <citation type="submission" date="2020-05" db="EMBL/GenBank/DDBJ databases">
        <authorList>
            <person name="Brown S."/>
            <person name="Huntemann M."/>
            <person name="Clum A."/>
            <person name="Spunde A."/>
            <person name="Palaniappan K."/>
            <person name="Ritter S."/>
            <person name="Mikhailova N."/>
            <person name="Chen I.-M."/>
            <person name="Stamatis D."/>
            <person name="Reddy T."/>
            <person name="O'Malley R."/>
            <person name="Daum C."/>
            <person name="Shapiro N."/>
            <person name="Ivanova N."/>
            <person name="Kyrpides N."/>
            <person name="Woyke T."/>
        </authorList>
    </citation>
    <scope>NUCLEOTIDE SEQUENCE</scope>
    <source>
        <strain evidence="18">DJ080</strain>
    </source>
</reference>
<dbReference type="SMART" id="SM00387">
    <property type="entry name" value="HATPase_c"/>
    <property type="match status" value="1"/>
</dbReference>
<keyword evidence="12" id="KW-0902">Two-component regulatory system</keyword>
<dbReference type="PROSITE" id="PS50894">
    <property type="entry name" value="HPT"/>
    <property type="match status" value="1"/>
</dbReference>